<dbReference type="EMBL" id="CDMZ01005161">
    <property type="protein sequence ID" value="CEM52146.1"/>
    <property type="molecule type" value="Genomic_DNA"/>
</dbReference>
<proteinExistence type="predicted"/>
<evidence type="ECO:0000313" key="1">
    <source>
        <dbReference type="EMBL" id="CEM52146.1"/>
    </source>
</evidence>
<dbReference type="AlphaFoldDB" id="A0A0G4I563"/>
<dbReference type="PhylomeDB" id="A0A0G4I563"/>
<protein>
    <submittedName>
        <fullName evidence="1">Uncharacterized protein</fullName>
    </submittedName>
</protein>
<gene>
    <name evidence="1" type="ORF">Cvel_11103</name>
</gene>
<sequence length="124" mass="13562">MRVVQPGHEINARMLPFLGTLYPSLSMEITTEPAHKEYAKLILQVLFLHQQEQKKGPNPSAKMAPATKSADDVKQLRAQISSLQSSIDSLQRQAQYPQEASAALQQSMAASFGHKYNGGARGGN</sequence>
<organism evidence="1">
    <name type="scientific">Chromera velia CCMP2878</name>
    <dbReference type="NCBI Taxonomy" id="1169474"/>
    <lineage>
        <taxon>Eukaryota</taxon>
        <taxon>Sar</taxon>
        <taxon>Alveolata</taxon>
        <taxon>Colpodellida</taxon>
        <taxon>Chromeraceae</taxon>
        <taxon>Chromera</taxon>
    </lineage>
</organism>
<dbReference type="VEuPathDB" id="CryptoDB:Cvel_11103"/>
<name>A0A0G4I563_9ALVE</name>
<reference evidence="1" key="1">
    <citation type="submission" date="2014-11" db="EMBL/GenBank/DDBJ databases">
        <authorList>
            <person name="Otto D Thomas"/>
            <person name="Naeem Raeece"/>
        </authorList>
    </citation>
    <scope>NUCLEOTIDE SEQUENCE</scope>
</reference>
<accession>A0A0G4I563</accession>